<evidence type="ECO:0000313" key="7">
    <source>
        <dbReference type="Proteomes" id="UP000247523"/>
    </source>
</evidence>
<dbReference type="Proteomes" id="UP000216411">
    <property type="component" value="Unassembled WGS sequence"/>
</dbReference>
<dbReference type="Pfam" id="PF14498">
    <property type="entry name" value="Glyco_hyd_65N_2"/>
    <property type="match status" value="1"/>
</dbReference>
<proteinExistence type="predicted"/>
<dbReference type="AlphaFoldDB" id="A0A255IG00"/>
<protein>
    <submittedName>
        <fullName evidence="4">Alpha-L-fucosidase 2</fullName>
    </submittedName>
    <submittedName>
        <fullName evidence="5">Glycoside hydrolase family 95 protein</fullName>
    </submittedName>
</protein>
<evidence type="ECO:0000313" key="6">
    <source>
        <dbReference type="Proteomes" id="UP000216411"/>
    </source>
</evidence>
<dbReference type="SUPFAM" id="SSF48208">
    <property type="entry name" value="Six-hairpin glycosidases"/>
    <property type="match status" value="1"/>
</dbReference>
<dbReference type="PANTHER" id="PTHR31084:SF0">
    <property type="entry name" value="ALPHA-L-FUCOSIDASE 2"/>
    <property type="match status" value="1"/>
</dbReference>
<dbReference type="Pfam" id="PF21307">
    <property type="entry name" value="Glyco_hydro_95_C"/>
    <property type="match status" value="1"/>
</dbReference>
<evidence type="ECO:0000259" key="2">
    <source>
        <dbReference type="Pfam" id="PF21307"/>
    </source>
</evidence>
<feature type="domain" description="Glycosyl hydrolase family 95 N-terminal" evidence="1">
    <location>
        <begin position="3"/>
        <end position="241"/>
    </location>
</feature>
<dbReference type="InterPro" id="IPR027414">
    <property type="entry name" value="GH95_N_dom"/>
</dbReference>
<dbReference type="InterPro" id="IPR016518">
    <property type="entry name" value="Alpha-L-fucosidase"/>
</dbReference>
<dbReference type="Proteomes" id="UP000247523">
    <property type="component" value="Unassembled WGS sequence"/>
</dbReference>
<sequence length="710" mass="81683">MRLFYTKPATKWEETLPVGNGSLGAMIWGGTTLEKIGLNEESLWSGYYHDKNNPNAANYLQDVRDLIQNGEYVKAEELIRDNMLGEYNESYLPLGNLKFQFEHNEEIDDYKRSLDLQNSIAHVSYKADEIFYTREYFASYPTKAILIKFTCDKPKLNLSISFESELKSQISYTKDGINISGQCPEHVDPNYVDSIQPVIQGNRGILFDAGLKILYSDGKITQTQDSLQISGAYTAILAFEAIRPMDLNSCNDYEELKKIHCKDYKAIFNKVELYLGKQLDIPTDERLCRLRNGESDNGLYALYFQYGRYLLISSSREGSLPANLQGIWSWKFRASWSCNWTTNINTQMNYWLAQSCNLQECLSPYFEFLKKICKEGKTTARVHYKCRGFVHHHNADYWCNTNPVGLAYGQERGEENCVTWSFWPMGGGWLTSELFKHYEYNPDKKFLRETAYPILKEAALFFVDWVYQYNGYYVTCPSTSPENRFKTKDGLTSCVAMSTTMDLAIIREVFKNFKKTCDILEINDEILDSVEEKLSLLAPFQIGSRGQLLEWHEEFEESEPGHRHVSHLYGLFPSELFADQEELIKACRISLEERLKNGGGHTGWSCAWILNLFAVLEDCDNTYAFLKTLLTRSTYDNLWDAHPPFQIDGNFGGTAGIANMLVQDRNGCLKILPALPKEFENGYVKGLRIKNGKTIDIQWADGKLKDYQIY</sequence>
<dbReference type="GO" id="GO:0005975">
    <property type="term" value="P:carbohydrate metabolic process"/>
    <property type="evidence" value="ECO:0007669"/>
    <property type="project" value="InterPro"/>
</dbReference>
<dbReference type="OrthoDB" id="9802600at2"/>
<dbReference type="InterPro" id="IPR012341">
    <property type="entry name" value="6hp_glycosidase-like_sf"/>
</dbReference>
<reference evidence="5" key="3">
    <citation type="submission" date="2018-07" db="EMBL/GenBank/DDBJ databases">
        <authorList>
            <person name="Quirk P.G."/>
            <person name="Krulwich T.A."/>
        </authorList>
    </citation>
    <scope>NUCLEOTIDE SEQUENCE</scope>
    <source>
        <strain evidence="5">CCRI-19302</strain>
    </source>
</reference>
<reference evidence="4 7" key="2">
    <citation type="submission" date="2018-05" db="EMBL/GenBank/DDBJ databases">
        <title>Genomic Encyclopedia of Type Strains, Phase IV (KMG-IV): sequencing the most valuable type-strain genomes for metagenomic binning, comparative biology and taxonomic classification.</title>
        <authorList>
            <person name="Goeker M."/>
        </authorList>
    </citation>
    <scope>NUCLEOTIDE SEQUENCE [LARGE SCALE GENOMIC DNA]</scope>
    <source>
        <strain evidence="4 7">DSM 28816</strain>
    </source>
</reference>
<dbReference type="Pfam" id="PF22124">
    <property type="entry name" value="Glyco_hydro_95_cat"/>
    <property type="match status" value="1"/>
</dbReference>
<dbReference type="InterPro" id="IPR049053">
    <property type="entry name" value="AFCA-like_C"/>
</dbReference>
<dbReference type="InterPro" id="IPR008928">
    <property type="entry name" value="6-hairpin_glycosidase_sf"/>
</dbReference>
<organism evidence="4 7">
    <name type="scientific">Lachnotalea glycerini</name>
    <dbReference type="NCBI Taxonomy" id="1763509"/>
    <lineage>
        <taxon>Bacteria</taxon>
        <taxon>Bacillati</taxon>
        <taxon>Bacillota</taxon>
        <taxon>Clostridia</taxon>
        <taxon>Lachnospirales</taxon>
        <taxon>Lachnospiraceae</taxon>
        <taxon>Lachnotalea</taxon>
    </lineage>
</organism>
<feature type="domain" description="Glycosyl hydrolase family 95 catalytic" evidence="3">
    <location>
        <begin position="253"/>
        <end position="661"/>
    </location>
</feature>
<dbReference type="Gene3D" id="1.50.10.10">
    <property type="match status" value="1"/>
</dbReference>
<evidence type="ECO:0000313" key="5">
    <source>
        <dbReference type="EMBL" id="RDY27367.1"/>
    </source>
</evidence>
<evidence type="ECO:0000259" key="1">
    <source>
        <dbReference type="Pfam" id="PF14498"/>
    </source>
</evidence>
<evidence type="ECO:0000313" key="4">
    <source>
        <dbReference type="EMBL" id="PXV91782.1"/>
    </source>
</evidence>
<dbReference type="EMBL" id="QICS01000003">
    <property type="protein sequence ID" value="PXV91782.1"/>
    <property type="molecule type" value="Genomic_DNA"/>
</dbReference>
<dbReference type="PANTHER" id="PTHR31084">
    <property type="entry name" value="ALPHA-L-FUCOSIDASE 2"/>
    <property type="match status" value="1"/>
</dbReference>
<feature type="domain" description="Alpha fucosidase A-like C-terminal" evidence="2">
    <location>
        <begin position="663"/>
        <end position="709"/>
    </location>
</feature>
<keyword evidence="6" id="KW-1185">Reference proteome</keyword>
<name>A0A255IG00_9FIRM</name>
<gene>
    <name evidence="4" type="ORF">C8E03_103352</name>
    <name evidence="5" type="ORF">CG710_020765</name>
</gene>
<dbReference type="InterPro" id="IPR054363">
    <property type="entry name" value="GH95_cat"/>
</dbReference>
<dbReference type="PIRSF" id="PIRSF007663">
    <property type="entry name" value="UCP007663"/>
    <property type="match status" value="1"/>
</dbReference>
<keyword evidence="5" id="KW-0378">Hydrolase</keyword>
<accession>A0A255IG00</accession>
<dbReference type="GO" id="GO:0004560">
    <property type="term" value="F:alpha-L-fucosidase activity"/>
    <property type="evidence" value="ECO:0007669"/>
    <property type="project" value="InterPro"/>
</dbReference>
<dbReference type="RefSeq" id="WP_094377385.1">
    <property type="nucleotide sequence ID" value="NZ_NOKA02000110.1"/>
</dbReference>
<reference evidence="5 6" key="1">
    <citation type="journal article" date="2017" name="Genome Announc.">
        <title>Draft Genome Sequence of a Sporulating and Motile Strain of Lachnotalea glycerini Isolated from Water in Quebec City, Canada.</title>
        <authorList>
            <person name="Maheux A.F."/>
            <person name="Boudreau D.K."/>
            <person name="Berube E."/>
            <person name="Boissinot M."/>
            <person name="Raymond F."/>
            <person name="Brodeur S."/>
            <person name="Corbeil J."/>
            <person name="Isabel S."/>
            <person name="Omar R.F."/>
            <person name="Bergeron M.G."/>
        </authorList>
    </citation>
    <scope>NUCLEOTIDE SEQUENCE [LARGE SCALE GENOMIC DNA]</scope>
    <source>
        <strain evidence="5 6">CCRI-19302</strain>
    </source>
</reference>
<comment type="caution">
    <text evidence="4">The sequence shown here is derived from an EMBL/GenBank/DDBJ whole genome shotgun (WGS) entry which is preliminary data.</text>
</comment>
<evidence type="ECO:0000259" key="3">
    <source>
        <dbReference type="Pfam" id="PF22124"/>
    </source>
</evidence>
<dbReference type="EMBL" id="NOKA02000110">
    <property type="protein sequence ID" value="RDY27367.1"/>
    <property type="molecule type" value="Genomic_DNA"/>
</dbReference>